<evidence type="ECO:0000313" key="3">
    <source>
        <dbReference type="Proteomes" id="UP000837857"/>
    </source>
</evidence>
<keyword evidence="3" id="KW-1185">Reference proteome</keyword>
<dbReference type="Proteomes" id="UP000837857">
    <property type="component" value="Chromosome 19"/>
</dbReference>
<feature type="non-terminal residue" evidence="2">
    <location>
        <position position="103"/>
    </location>
</feature>
<evidence type="ECO:0000313" key="2">
    <source>
        <dbReference type="EMBL" id="CAH2049195.1"/>
    </source>
</evidence>
<organism evidence="2 3">
    <name type="scientific">Iphiclides podalirius</name>
    <name type="common">scarce swallowtail</name>
    <dbReference type="NCBI Taxonomy" id="110791"/>
    <lineage>
        <taxon>Eukaryota</taxon>
        <taxon>Metazoa</taxon>
        <taxon>Ecdysozoa</taxon>
        <taxon>Arthropoda</taxon>
        <taxon>Hexapoda</taxon>
        <taxon>Insecta</taxon>
        <taxon>Pterygota</taxon>
        <taxon>Neoptera</taxon>
        <taxon>Endopterygota</taxon>
        <taxon>Lepidoptera</taxon>
        <taxon>Glossata</taxon>
        <taxon>Ditrysia</taxon>
        <taxon>Papilionoidea</taxon>
        <taxon>Papilionidae</taxon>
        <taxon>Papilioninae</taxon>
        <taxon>Iphiclides</taxon>
    </lineage>
</organism>
<feature type="region of interest" description="Disordered" evidence="1">
    <location>
        <begin position="27"/>
        <end position="103"/>
    </location>
</feature>
<proteinExistence type="predicted"/>
<name>A0ABN8I5Q0_9NEOP</name>
<accession>A0ABN8I5Q0</accession>
<gene>
    <name evidence="2" type="ORF">IPOD504_LOCUS6673</name>
</gene>
<dbReference type="EMBL" id="OW152831">
    <property type="protein sequence ID" value="CAH2049195.1"/>
    <property type="molecule type" value="Genomic_DNA"/>
</dbReference>
<sequence length="103" mass="11317">MFIVDVFFCFNNVPRIRVNVGNGYSGRFNLSNRSRSRGHETPSDRSPGPSQIPISDERRAKLPPSRPFSAGGGAGVRVKATSPEPRRARYVSGIRGAPLYGRE</sequence>
<reference evidence="2" key="1">
    <citation type="submission" date="2022-03" db="EMBL/GenBank/DDBJ databases">
        <authorList>
            <person name="Martin H S."/>
        </authorList>
    </citation>
    <scope>NUCLEOTIDE SEQUENCE</scope>
</reference>
<protein>
    <submittedName>
        <fullName evidence="2">Uncharacterized protein</fullName>
    </submittedName>
</protein>
<evidence type="ECO:0000256" key="1">
    <source>
        <dbReference type="SAM" id="MobiDB-lite"/>
    </source>
</evidence>